<dbReference type="PANTHER" id="PTHR45832">
    <property type="entry name" value="SERINE/THREONINE-PROTEIN KINASE SAMKA-RELATED-RELATED"/>
    <property type="match status" value="1"/>
</dbReference>
<dbReference type="SUPFAM" id="SSF56112">
    <property type="entry name" value="Protein kinase-like (PK-like)"/>
    <property type="match status" value="1"/>
</dbReference>
<dbReference type="OrthoDB" id="5979581at2759"/>
<evidence type="ECO:0000313" key="6">
    <source>
        <dbReference type="Proteomes" id="UP000799439"/>
    </source>
</evidence>
<dbReference type="PROSITE" id="PS00108">
    <property type="entry name" value="PROTEIN_KINASE_ST"/>
    <property type="match status" value="1"/>
</dbReference>
<name>A0A9P4MFR7_9PEZI</name>
<dbReference type="InterPro" id="IPR008271">
    <property type="entry name" value="Ser/Thr_kinase_AS"/>
</dbReference>
<dbReference type="GO" id="GO:0005524">
    <property type="term" value="F:ATP binding"/>
    <property type="evidence" value="ECO:0007669"/>
    <property type="project" value="UniProtKB-KW"/>
</dbReference>
<reference evidence="5" key="1">
    <citation type="journal article" date="2020" name="Stud. Mycol.">
        <title>101 Dothideomycetes genomes: a test case for predicting lifestyles and emergence of pathogens.</title>
        <authorList>
            <person name="Haridas S."/>
            <person name="Albert R."/>
            <person name="Binder M."/>
            <person name="Bloem J."/>
            <person name="Labutti K."/>
            <person name="Salamov A."/>
            <person name="Andreopoulos B."/>
            <person name="Baker S."/>
            <person name="Barry K."/>
            <person name="Bills G."/>
            <person name="Bluhm B."/>
            <person name="Cannon C."/>
            <person name="Castanera R."/>
            <person name="Culley D."/>
            <person name="Daum C."/>
            <person name="Ezra D."/>
            <person name="Gonzalez J."/>
            <person name="Henrissat B."/>
            <person name="Kuo A."/>
            <person name="Liang C."/>
            <person name="Lipzen A."/>
            <person name="Lutzoni F."/>
            <person name="Magnuson J."/>
            <person name="Mondo S."/>
            <person name="Nolan M."/>
            <person name="Ohm R."/>
            <person name="Pangilinan J."/>
            <person name="Park H.-J."/>
            <person name="Ramirez L."/>
            <person name="Alfaro M."/>
            <person name="Sun H."/>
            <person name="Tritt A."/>
            <person name="Yoshinaga Y."/>
            <person name="Zwiers L.-H."/>
            <person name="Turgeon B."/>
            <person name="Goodwin S."/>
            <person name="Spatafora J."/>
            <person name="Crous P."/>
            <person name="Grigoriev I."/>
        </authorList>
    </citation>
    <scope>NUCLEOTIDE SEQUENCE</scope>
    <source>
        <strain evidence="5">CBS 260.36</strain>
    </source>
</reference>
<protein>
    <submittedName>
        <fullName evidence="5">Serine/threonine protein kinase</fullName>
    </submittedName>
</protein>
<accession>A0A9P4MFR7</accession>
<keyword evidence="5" id="KW-0723">Serine/threonine-protein kinase</keyword>
<dbReference type="InterPro" id="IPR011009">
    <property type="entry name" value="Kinase-like_dom_sf"/>
</dbReference>
<gene>
    <name evidence="5" type="ORF">K461DRAFT_294359</name>
</gene>
<dbReference type="InterPro" id="IPR051931">
    <property type="entry name" value="PAK3-like"/>
</dbReference>
<keyword evidence="3" id="KW-0067">ATP-binding</keyword>
<proteinExistence type="inferred from homology"/>
<sequence>MVGSRCTWELTSPSAHVEQLQSMPPSPLLRLGQQLRGALDIYKVTEQLSEFVCVGIPSNRSPSSNKVILKSVSGHWRLENERDILKQFQTTIPNLRPLIDEIQDSAAPPTIVLKYLDDDLTAASRKQRLTRQEIKFVAAKVLRGLQGLHENGYVHCDVKPRNILINYGERGPRFSDVELADLGGTVRTDSEYASRGTLTGTSVFRAPEVHLELPWGVAADIWSFGVTLINLIWGLNFHLFEPPPETQEDMYDTMVVAQQHKWFGPFPQSYKDFADADTQEALVGIMSLVPREQLTPFRYISEREISPTDKDFILKIMKLDPRERPSAEALLADSWFREDSKRTVGWYSKEEWAHIRS</sequence>
<evidence type="ECO:0000313" key="5">
    <source>
        <dbReference type="EMBL" id="KAF2152715.1"/>
    </source>
</evidence>
<keyword evidence="2" id="KW-0547">Nucleotide-binding</keyword>
<dbReference type="Pfam" id="PF00069">
    <property type="entry name" value="Pkinase"/>
    <property type="match status" value="1"/>
</dbReference>
<evidence type="ECO:0000259" key="4">
    <source>
        <dbReference type="PROSITE" id="PS50011"/>
    </source>
</evidence>
<dbReference type="GO" id="GO:0004674">
    <property type="term" value="F:protein serine/threonine kinase activity"/>
    <property type="evidence" value="ECO:0007669"/>
    <property type="project" value="UniProtKB-KW"/>
</dbReference>
<organism evidence="5 6">
    <name type="scientific">Myriangium duriaei CBS 260.36</name>
    <dbReference type="NCBI Taxonomy" id="1168546"/>
    <lineage>
        <taxon>Eukaryota</taxon>
        <taxon>Fungi</taxon>
        <taxon>Dikarya</taxon>
        <taxon>Ascomycota</taxon>
        <taxon>Pezizomycotina</taxon>
        <taxon>Dothideomycetes</taxon>
        <taxon>Dothideomycetidae</taxon>
        <taxon>Myriangiales</taxon>
        <taxon>Myriangiaceae</taxon>
        <taxon>Myriangium</taxon>
    </lineage>
</organism>
<dbReference type="AlphaFoldDB" id="A0A9P4MFR7"/>
<evidence type="ECO:0000256" key="2">
    <source>
        <dbReference type="ARBA" id="ARBA00022741"/>
    </source>
</evidence>
<comment type="similarity">
    <text evidence="1">Belongs to the protein kinase superfamily. STE Ser/Thr protein kinase family. STE20 subfamily.</text>
</comment>
<keyword evidence="6" id="KW-1185">Reference proteome</keyword>
<feature type="domain" description="Protein kinase" evidence="4">
    <location>
        <begin position="25"/>
        <end position="336"/>
    </location>
</feature>
<comment type="caution">
    <text evidence="5">The sequence shown here is derived from an EMBL/GenBank/DDBJ whole genome shotgun (WGS) entry which is preliminary data.</text>
</comment>
<keyword evidence="5" id="KW-0418">Kinase</keyword>
<keyword evidence="5" id="KW-0808">Transferase</keyword>
<dbReference type="InterPro" id="IPR000719">
    <property type="entry name" value="Prot_kinase_dom"/>
</dbReference>
<dbReference type="EMBL" id="ML996086">
    <property type="protein sequence ID" value="KAF2152715.1"/>
    <property type="molecule type" value="Genomic_DNA"/>
</dbReference>
<evidence type="ECO:0000256" key="1">
    <source>
        <dbReference type="ARBA" id="ARBA00008874"/>
    </source>
</evidence>
<dbReference type="SMART" id="SM00220">
    <property type="entry name" value="S_TKc"/>
    <property type="match status" value="1"/>
</dbReference>
<dbReference type="PANTHER" id="PTHR45832:SF22">
    <property type="entry name" value="SERINE_THREONINE-PROTEIN KINASE SAMKA-RELATED"/>
    <property type="match status" value="1"/>
</dbReference>
<dbReference type="PROSITE" id="PS50011">
    <property type="entry name" value="PROTEIN_KINASE_DOM"/>
    <property type="match status" value="1"/>
</dbReference>
<dbReference type="Proteomes" id="UP000799439">
    <property type="component" value="Unassembled WGS sequence"/>
</dbReference>
<evidence type="ECO:0000256" key="3">
    <source>
        <dbReference type="ARBA" id="ARBA00022840"/>
    </source>
</evidence>
<dbReference type="Gene3D" id="1.10.510.10">
    <property type="entry name" value="Transferase(Phosphotransferase) domain 1"/>
    <property type="match status" value="1"/>
</dbReference>